<accession>A0A0G4H5A2</accession>
<dbReference type="AlphaFoldDB" id="A0A0G4H5A2"/>
<gene>
    <name evidence="1" type="ORF">Vbra_10618</name>
</gene>
<evidence type="ECO:0000313" key="2">
    <source>
        <dbReference type="Proteomes" id="UP000041254"/>
    </source>
</evidence>
<dbReference type="PhylomeDB" id="A0A0G4H5A2"/>
<proteinExistence type="predicted"/>
<protein>
    <submittedName>
        <fullName evidence="1">Uncharacterized protein</fullName>
    </submittedName>
</protein>
<dbReference type="VEuPathDB" id="CryptoDB:Vbra_10618"/>
<dbReference type="EMBL" id="CDMY01001019">
    <property type="protein sequence ID" value="CEM38966.1"/>
    <property type="molecule type" value="Genomic_DNA"/>
</dbReference>
<keyword evidence="2" id="KW-1185">Reference proteome</keyword>
<dbReference type="InParanoid" id="A0A0G4H5A2"/>
<reference evidence="1 2" key="1">
    <citation type="submission" date="2014-11" db="EMBL/GenBank/DDBJ databases">
        <authorList>
            <person name="Zhu J."/>
            <person name="Qi W."/>
            <person name="Song R."/>
        </authorList>
    </citation>
    <scope>NUCLEOTIDE SEQUENCE [LARGE SCALE GENOMIC DNA]</scope>
</reference>
<dbReference type="Proteomes" id="UP000041254">
    <property type="component" value="Unassembled WGS sequence"/>
</dbReference>
<evidence type="ECO:0000313" key="1">
    <source>
        <dbReference type="EMBL" id="CEM38966.1"/>
    </source>
</evidence>
<name>A0A0G4H5A2_VITBC</name>
<sequence length="470" mass="51420">MRSVASRFVSDLDGAERMISLQTDSDTQDGVSIADSLAAIRNTLIDAHSALTKNLARIGGKAFRWDGNAYDSEAAGGAVTSNKTTTDHTDPWRCLLAVTRASPGYGDPCLSGLPKEVFNHIGSFVTTKTSARLAKVNRDILTTATDETWGLFRHFTVMEDEQDSYSKIRDVKTEMQHMGKVKSASVRASDVGSLVVLSKCLSFRTTLEELTLDVAAHFASMSHIRRHRWSFPALNTLRVSEDVFDVGFHRGLASQAAFESLLNGSPGIEHLEGDHRIELDDDHWADFLAALGRCPNLNTITGLVIPIHRNNVTGRLNQLKAALNRHWGTPEKKEVPKKLGFVVENATIDGATASREHVKCRLDWWPARRPLLIDCSTMAATAPPAPGGLYGEIATRLAANATEIKLMLGGTALHESWRDKLIFSNARTLTIDIKAGASVSEVVDSIPEWLTEREGEGQGRAADISRLSRN</sequence>
<organism evidence="1 2">
    <name type="scientific">Vitrella brassicaformis (strain CCMP3155)</name>
    <dbReference type="NCBI Taxonomy" id="1169540"/>
    <lineage>
        <taxon>Eukaryota</taxon>
        <taxon>Sar</taxon>
        <taxon>Alveolata</taxon>
        <taxon>Colpodellida</taxon>
        <taxon>Vitrellaceae</taxon>
        <taxon>Vitrella</taxon>
    </lineage>
</organism>